<dbReference type="Pfam" id="PF00296">
    <property type="entry name" value="Bac_luciferase"/>
    <property type="match status" value="1"/>
</dbReference>
<evidence type="ECO:0000256" key="1">
    <source>
        <dbReference type="ARBA" id="ARBA00022630"/>
    </source>
</evidence>
<comment type="caution">
    <text evidence="6">The sequence shown here is derived from an EMBL/GenBank/DDBJ whole genome shotgun (WGS) entry which is preliminary data.</text>
</comment>
<evidence type="ECO:0000259" key="5">
    <source>
        <dbReference type="Pfam" id="PF00296"/>
    </source>
</evidence>
<sequence length="293" mass="31747">MILTEEPWRTNAHRWRAAEELGFDSAWTYDHLHWRGLRGSPWYASLPVLAAAAALTERITIGVMVASPNFRHPVTLAKDVMTIDDISAGRFVLGIGAGSPDAGDAAALGTPPLPTGERAARFAEFVELTDRLLRTPLTTHRGRFYTVQDAVMIPGCVRDPRAPLAIAASGPRGLALAARYADAWVTMGPTDWSRTHEPAGCLAAATEQMARFRTACARAGRDPGDLDRIFVSTGWAGDPLASPKACLEMAERYAAAGFTDLIVHWPRPSGVYAGDPAMLDRIAEEVLPQIHRL</sequence>
<dbReference type="Gene3D" id="3.20.20.30">
    <property type="entry name" value="Luciferase-like domain"/>
    <property type="match status" value="1"/>
</dbReference>
<dbReference type="Proteomes" id="UP000322634">
    <property type="component" value="Unassembled WGS sequence"/>
</dbReference>
<dbReference type="GO" id="GO:0046306">
    <property type="term" value="P:alkanesulfonate catabolic process"/>
    <property type="evidence" value="ECO:0007669"/>
    <property type="project" value="TreeGrafter"/>
</dbReference>
<organism evidence="6 7">
    <name type="scientific">Actinomadura syzygii</name>
    <dbReference type="NCBI Taxonomy" id="1427538"/>
    <lineage>
        <taxon>Bacteria</taxon>
        <taxon>Bacillati</taxon>
        <taxon>Actinomycetota</taxon>
        <taxon>Actinomycetes</taxon>
        <taxon>Streptosporangiales</taxon>
        <taxon>Thermomonosporaceae</taxon>
        <taxon>Actinomadura</taxon>
    </lineage>
</organism>
<keyword evidence="3" id="KW-0560">Oxidoreductase</keyword>
<feature type="domain" description="Luciferase-like" evidence="5">
    <location>
        <begin position="4"/>
        <end position="230"/>
    </location>
</feature>
<keyword evidence="4" id="KW-0503">Monooxygenase</keyword>
<dbReference type="InterPro" id="IPR050172">
    <property type="entry name" value="SsuD_RutA_monooxygenase"/>
</dbReference>
<proteinExistence type="predicted"/>
<evidence type="ECO:0000256" key="3">
    <source>
        <dbReference type="ARBA" id="ARBA00023002"/>
    </source>
</evidence>
<dbReference type="InterPro" id="IPR011251">
    <property type="entry name" value="Luciferase-like_dom"/>
</dbReference>
<dbReference type="AlphaFoldDB" id="A0A5D0U095"/>
<keyword evidence="1" id="KW-0285">Flavoprotein</keyword>
<name>A0A5D0U095_9ACTN</name>
<dbReference type="PANTHER" id="PTHR42847">
    <property type="entry name" value="ALKANESULFONATE MONOOXYGENASE"/>
    <property type="match status" value="1"/>
</dbReference>
<dbReference type="InterPro" id="IPR036661">
    <property type="entry name" value="Luciferase-like_sf"/>
</dbReference>
<dbReference type="PANTHER" id="PTHR42847:SF4">
    <property type="entry name" value="ALKANESULFONATE MONOOXYGENASE-RELATED"/>
    <property type="match status" value="1"/>
</dbReference>
<dbReference type="GO" id="GO:0008726">
    <property type="term" value="F:alkanesulfonate monooxygenase activity"/>
    <property type="evidence" value="ECO:0007669"/>
    <property type="project" value="TreeGrafter"/>
</dbReference>
<keyword evidence="2" id="KW-0288">FMN</keyword>
<gene>
    <name evidence="6" type="ORF">FXF65_30965</name>
</gene>
<dbReference type="OrthoDB" id="7374740at2"/>
<evidence type="ECO:0000256" key="4">
    <source>
        <dbReference type="ARBA" id="ARBA00023033"/>
    </source>
</evidence>
<keyword evidence="7" id="KW-1185">Reference proteome</keyword>
<dbReference type="EMBL" id="VSFF01000012">
    <property type="protein sequence ID" value="TYC10519.1"/>
    <property type="molecule type" value="Genomic_DNA"/>
</dbReference>
<protein>
    <submittedName>
        <fullName evidence="6">LLM class flavin-dependent oxidoreductase</fullName>
    </submittedName>
</protein>
<reference evidence="6 7" key="1">
    <citation type="submission" date="2019-08" db="EMBL/GenBank/DDBJ databases">
        <title>Actinomadura sp. nov. CYP1-5 isolated from mountain soil.</title>
        <authorList>
            <person name="Songsumanus A."/>
            <person name="Kuncharoen N."/>
            <person name="Kudo T."/>
            <person name="Yuki M."/>
            <person name="Igarashi Y."/>
            <person name="Tanasupawat S."/>
        </authorList>
    </citation>
    <scope>NUCLEOTIDE SEQUENCE [LARGE SCALE GENOMIC DNA]</scope>
    <source>
        <strain evidence="6 7">GKU157</strain>
    </source>
</reference>
<evidence type="ECO:0000313" key="6">
    <source>
        <dbReference type="EMBL" id="TYC10519.1"/>
    </source>
</evidence>
<evidence type="ECO:0000256" key="2">
    <source>
        <dbReference type="ARBA" id="ARBA00022643"/>
    </source>
</evidence>
<evidence type="ECO:0000313" key="7">
    <source>
        <dbReference type="Proteomes" id="UP000322634"/>
    </source>
</evidence>
<dbReference type="SUPFAM" id="SSF51679">
    <property type="entry name" value="Bacterial luciferase-like"/>
    <property type="match status" value="1"/>
</dbReference>
<accession>A0A5D0U095</accession>